<accession>A0AA38CE07</accession>
<proteinExistence type="predicted"/>
<dbReference type="AlphaFoldDB" id="A0AA38CE07"/>
<feature type="non-terminal residue" evidence="1">
    <location>
        <position position="53"/>
    </location>
</feature>
<reference evidence="1 2" key="1">
    <citation type="journal article" date="2021" name="Nat. Plants">
        <title>The Taxus genome provides insights into paclitaxel biosynthesis.</title>
        <authorList>
            <person name="Xiong X."/>
            <person name="Gou J."/>
            <person name="Liao Q."/>
            <person name="Li Y."/>
            <person name="Zhou Q."/>
            <person name="Bi G."/>
            <person name="Li C."/>
            <person name="Du R."/>
            <person name="Wang X."/>
            <person name="Sun T."/>
            <person name="Guo L."/>
            <person name="Liang H."/>
            <person name="Lu P."/>
            <person name="Wu Y."/>
            <person name="Zhang Z."/>
            <person name="Ro D.K."/>
            <person name="Shang Y."/>
            <person name="Huang S."/>
            <person name="Yan J."/>
        </authorList>
    </citation>
    <scope>NUCLEOTIDE SEQUENCE [LARGE SCALE GENOMIC DNA]</scope>
    <source>
        <strain evidence="1">Ta-2019</strain>
    </source>
</reference>
<comment type="caution">
    <text evidence="1">The sequence shown here is derived from an EMBL/GenBank/DDBJ whole genome shotgun (WGS) entry which is preliminary data.</text>
</comment>
<sequence>EAWAVGAKPWREIWHGGYQREGLAGHDPEDPFDGLPHDARSWVPPIEYTFDRR</sequence>
<gene>
    <name evidence="1" type="ORF">KI387_030277</name>
</gene>
<name>A0AA38CE07_TAXCH</name>
<dbReference type="Proteomes" id="UP000824469">
    <property type="component" value="Unassembled WGS sequence"/>
</dbReference>
<protein>
    <submittedName>
        <fullName evidence="1">Uncharacterized protein</fullName>
    </submittedName>
</protein>
<dbReference type="EMBL" id="JAHRHJ020000010">
    <property type="protein sequence ID" value="KAH9298595.1"/>
    <property type="molecule type" value="Genomic_DNA"/>
</dbReference>
<keyword evidence="2" id="KW-1185">Reference proteome</keyword>
<evidence type="ECO:0000313" key="1">
    <source>
        <dbReference type="EMBL" id="KAH9298595.1"/>
    </source>
</evidence>
<feature type="non-terminal residue" evidence="1">
    <location>
        <position position="1"/>
    </location>
</feature>
<organism evidence="1 2">
    <name type="scientific">Taxus chinensis</name>
    <name type="common">Chinese yew</name>
    <name type="synonym">Taxus wallichiana var. chinensis</name>
    <dbReference type="NCBI Taxonomy" id="29808"/>
    <lineage>
        <taxon>Eukaryota</taxon>
        <taxon>Viridiplantae</taxon>
        <taxon>Streptophyta</taxon>
        <taxon>Embryophyta</taxon>
        <taxon>Tracheophyta</taxon>
        <taxon>Spermatophyta</taxon>
        <taxon>Pinopsida</taxon>
        <taxon>Pinidae</taxon>
        <taxon>Conifers II</taxon>
        <taxon>Cupressales</taxon>
        <taxon>Taxaceae</taxon>
        <taxon>Taxus</taxon>
    </lineage>
</organism>
<evidence type="ECO:0000313" key="2">
    <source>
        <dbReference type="Proteomes" id="UP000824469"/>
    </source>
</evidence>